<protein>
    <recommendedName>
        <fullName evidence="4">Secreted protein</fullName>
    </recommendedName>
</protein>
<dbReference type="EMBL" id="JAUSQU010000001">
    <property type="protein sequence ID" value="MDP9847621.1"/>
    <property type="molecule type" value="Genomic_DNA"/>
</dbReference>
<evidence type="ECO:0000313" key="3">
    <source>
        <dbReference type="Proteomes" id="UP001225356"/>
    </source>
</evidence>
<accession>A0ABT9QLJ0</accession>
<dbReference type="RefSeq" id="WP_307564696.1">
    <property type="nucleotide sequence ID" value="NZ_JAUSQU010000001.1"/>
</dbReference>
<evidence type="ECO:0000313" key="2">
    <source>
        <dbReference type="EMBL" id="MDP9847621.1"/>
    </source>
</evidence>
<dbReference type="Proteomes" id="UP001225356">
    <property type="component" value="Unassembled WGS sequence"/>
</dbReference>
<comment type="caution">
    <text evidence="2">The sequence shown here is derived from an EMBL/GenBank/DDBJ whole genome shotgun (WGS) entry which is preliminary data.</text>
</comment>
<keyword evidence="3" id="KW-1185">Reference proteome</keyword>
<proteinExistence type="predicted"/>
<name>A0ABT9QLJ0_9ACTN</name>
<sequence>MVMTLPNWLSFQSWKVLSNMAMPVALSARGYGFWPKTTTFHLCSGLGLSAWKVSSRMGTTSGLRPGPMNVAAAGCASMTGFKSGSHGSPPPLKSSARASGSLGSGGVGALTSLIVNSWIGESYR</sequence>
<gene>
    <name evidence="2" type="ORF">J2853_006832</name>
</gene>
<feature type="region of interest" description="Disordered" evidence="1">
    <location>
        <begin position="81"/>
        <end position="103"/>
    </location>
</feature>
<evidence type="ECO:0000256" key="1">
    <source>
        <dbReference type="SAM" id="MobiDB-lite"/>
    </source>
</evidence>
<evidence type="ECO:0008006" key="4">
    <source>
        <dbReference type="Google" id="ProtNLM"/>
    </source>
</evidence>
<reference evidence="2 3" key="1">
    <citation type="submission" date="2023-07" db="EMBL/GenBank/DDBJ databases">
        <title>Sequencing the genomes of 1000 actinobacteria strains.</title>
        <authorList>
            <person name="Klenk H.-P."/>
        </authorList>
    </citation>
    <scope>NUCLEOTIDE SEQUENCE [LARGE SCALE GENOMIC DNA]</scope>
    <source>
        <strain evidence="2 3">DSM 46740</strain>
    </source>
</reference>
<organism evidence="2 3">
    <name type="scientific">Streptosporangium lutulentum</name>
    <dbReference type="NCBI Taxonomy" id="1461250"/>
    <lineage>
        <taxon>Bacteria</taxon>
        <taxon>Bacillati</taxon>
        <taxon>Actinomycetota</taxon>
        <taxon>Actinomycetes</taxon>
        <taxon>Streptosporangiales</taxon>
        <taxon>Streptosporangiaceae</taxon>
        <taxon>Streptosporangium</taxon>
    </lineage>
</organism>